<sequence>MNHYKSCESIANITFISQLVEHGYVCQASWAILGGIIASFVQKSLFKRQFEDEALQVPFTYTHKLAADLLTWPKNLPKRMKDLESNIKLEIQHQLVATSSEYEAPVL</sequence>
<keyword evidence="2" id="KW-1185">Reference proteome</keyword>
<reference evidence="1 2" key="1">
    <citation type="journal article" date="2021" name="BMC Genomics">
        <title>Datura genome reveals duplications of psychoactive alkaloid biosynthetic genes and high mutation rate following tissue culture.</title>
        <authorList>
            <person name="Rajewski A."/>
            <person name="Carter-House D."/>
            <person name="Stajich J."/>
            <person name="Litt A."/>
        </authorList>
    </citation>
    <scope>NUCLEOTIDE SEQUENCE [LARGE SCALE GENOMIC DNA]</scope>
    <source>
        <strain evidence="1">AR-01</strain>
    </source>
</reference>
<evidence type="ECO:0000313" key="1">
    <source>
        <dbReference type="EMBL" id="MCD7455936.1"/>
    </source>
</evidence>
<accession>A0ABS8SAR3</accession>
<comment type="caution">
    <text evidence="1">The sequence shown here is derived from an EMBL/GenBank/DDBJ whole genome shotgun (WGS) entry which is preliminary data.</text>
</comment>
<proteinExistence type="predicted"/>
<organism evidence="1 2">
    <name type="scientific">Datura stramonium</name>
    <name type="common">Jimsonweed</name>
    <name type="synonym">Common thornapple</name>
    <dbReference type="NCBI Taxonomy" id="4076"/>
    <lineage>
        <taxon>Eukaryota</taxon>
        <taxon>Viridiplantae</taxon>
        <taxon>Streptophyta</taxon>
        <taxon>Embryophyta</taxon>
        <taxon>Tracheophyta</taxon>
        <taxon>Spermatophyta</taxon>
        <taxon>Magnoliopsida</taxon>
        <taxon>eudicotyledons</taxon>
        <taxon>Gunneridae</taxon>
        <taxon>Pentapetalae</taxon>
        <taxon>asterids</taxon>
        <taxon>lamiids</taxon>
        <taxon>Solanales</taxon>
        <taxon>Solanaceae</taxon>
        <taxon>Solanoideae</taxon>
        <taxon>Datureae</taxon>
        <taxon>Datura</taxon>
    </lineage>
</organism>
<name>A0ABS8SAR3_DATST</name>
<evidence type="ECO:0000313" key="2">
    <source>
        <dbReference type="Proteomes" id="UP000823775"/>
    </source>
</evidence>
<protein>
    <submittedName>
        <fullName evidence="1">Uncharacterized protein</fullName>
    </submittedName>
</protein>
<dbReference type="Proteomes" id="UP000823775">
    <property type="component" value="Unassembled WGS sequence"/>
</dbReference>
<gene>
    <name evidence="1" type="ORF">HAX54_030223</name>
</gene>
<dbReference type="EMBL" id="JACEIK010000378">
    <property type="protein sequence ID" value="MCD7455936.1"/>
    <property type="molecule type" value="Genomic_DNA"/>
</dbReference>